<dbReference type="PANTHER" id="PTHR12409:SF0">
    <property type="entry name" value="PREFOLDIN SUBUNIT 3"/>
    <property type="match status" value="1"/>
</dbReference>
<evidence type="ECO:0000313" key="5">
    <source>
        <dbReference type="EMBL" id="KAA6402335.1"/>
    </source>
</evidence>
<dbReference type="InterPro" id="IPR016655">
    <property type="entry name" value="PFD3"/>
</dbReference>
<dbReference type="GO" id="GO:0005737">
    <property type="term" value="C:cytoplasm"/>
    <property type="evidence" value="ECO:0007669"/>
    <property type="project" value="TreeGrafter"/>
</dbReference>
<dbReference type="EMBL" id="SNRW01000252">
    <property type="protein sequence ID" value="KAA6402335.1"/>
    <property type="molecule type" value="Genomic_DNA"/>
</dbReference>
<dbReference type="Proteomes" id="UP000324800">
    <property type="component" value="Unassembled WGS sequence"/>
</dbReference>
<sequence>MASKSEITPQAGPPSMTVTFDDIFKASDIVVRGNENPRGIPAMPFVTDIDQFMKTQKIETIIELINARYQQYRFMERSLSNKAVLLERKVPEIQSTLKALDHLIAKKNAQVELTMDFLLSENVYSQAVVDNTGKVGIWLGANVMVEYSYDEAKALLERNLDGAEKQLKSVDDDLLFLKAQITTSEVAIARFFNFDVKQRRQLRAIQEKEDAAKK</sequence>
<reference evidence="5 6" key="1">
    <citation type="submission" date="2019-03" db="EMBL/GenBank/DDBJ databases">
        <title>Single cell metagenomics reveals metabolic interactions within the superorganism composed of flagellate Streblomastix strix and complex community of Bacteroidetes bacteria on its surface.</title>
        <authorList>
            <person name="Treitli S.C."/>
            <person name="Kolisko M."/>
            <person name="Husnik F."/>
            <person name="Keeling P."/>
            <person name="Hampl V."/>
        </authorList>
    </citation>
    <scope>NUCLEOTIDE SEQUENCE [LARGE SCALE GENOMIC DNA]</scope>
    <source>
        <strain evidence="5">ST1C</strain>
    </source>
</reference>
<comment type="caution">
    <text evidence="5">The sequence shown here is derived from an EMBL/GenBank/DDBJ whole genome shotgun (WGS) entry which is preliminary data.</text>
</comment>
<evidence type="ECO:0000256" key="4">
    <source>
        <dbReference type="SAM" id="Coils"/>
    </source>
</evidence>
<evidence type="ECO:0000313" key="6">
    <source>
        <dbReference type="Proteomes" id="UP000324800"/>
    </source>
</evidence>
<evidence type="ECO:0000256" key="3">
    <source>
        <dbReference type="PIRNR" id="PIRNR016396"/>
    </source>
</evidence>
<accession>A0A5J4X6Q8</accession>
<dbReference type="GO" id="GO:0006457">
    <property type="term" value="P:protein folding"/>
    <property type="evidence" value="ECO:0007669"/>
    <property type="project" value="UniProtKB-UniRule"/>
</dbReference>
<comment type="subunit">
    <text evidence="3">Heterohexamer of two PFD-alpha type and four PFD-beta type subunits.</text>
</comment>
<dbReference type="GO" id="GO:0007021">
    <property type="term" value="P:tubulin complex assembly"/>
    <property type="evidence" value="ECO:0007669"/>
    <property type="project" value="TreeGrafter"/>
</dbReference>
<proteinExistence type="inferred from homology"/>
<dbReference type="InterPro" id="IPR004127">
    <property type="entry name" value="Prefoldin_subunit_alpha"/>
</dbReference>
<dbReference type="InterPro" id="IPR009053">
    <property type="entry name" value="Prefoldin"/>
</dbReference>
<dbReference type="PIRSF" id="PIRSF016396">
    <property type="entry name" value="Prefoldin_subunit_3"/>
    <property type="match status" value="1"/>
</dbReference>
<dbReference type="SUPFAM" id="SSF46579">
    <property type="entry name" value="Prefoldin"/>
    <property type="match status" value="1"/>
</dbReference>
<feature type="coiled-coil region" evidence="4">
    <location>
        <begin position="153"/>
        <end position="180"/>
    </location>
</feature>
<dbReference type="Pfam" id="PF02996">
    <property type="entry name" value="Prefoldin"/>
    <property type="match status" value="1"/>
</dbReference>
<dbReference type="Gene3D" id="1.10.287.370">
    <property type="match status" value="1"/>
</dbReference>
<dbReference type="AlphaFoldDB" id="A0A5J4X6Q8"/>
<evidence type="ECO:0000256" key="2">
    <source>
        <dbReference type="ARBA" id="ARBA00023186"/>
    </source>
</evidence>
<dbReference type="GO" id="GO:0015631">
    <property type="term" value="F:tubulin binding"/>
    <property type="evidence" value="ECO:0007669"/>
    <property type="project" value="TreeGrafter"/>
</dbReference>
<comment type="similarity">
    <text evidence="1 3">Belongs to the prefoldin subunit alpha family.</text>
</comment>
<name>A0A5J4X6Q8_9EUKA</name>
<dbReference type="CDD" id="cd23156">
    <property type="entry name" value="Prefoldin_3"/>
    <property type="match status" value="1"/>
</dbReference>
<evidence type="ECO:0000256" key="1">
    <source>
        <dbReference type="ARBA" id="ARBA00010048"/>
    </source>
</evidence>
<dbReference type="PANTHER" id="PTHR12409">
    <property type="entry name" value="PREFOLDIN SUBUNIT 3"/>
    <property type="match status" value="1"/>
</dbReference>
<organism evidence="5 6">
    <name type="scientific">Streblomastix strix</name>
    <dbReference type="NCBI Taxonomy" id="222440"/>
    <lineage>
        <taxon>Eukaryota</taxon>
        <taxon>Metamonada</taxon>
        <taxon>Preaxostyla</taxon>
        <taxon>Oxymonadida</taxon>
        <taxon>Streblomastigidae</taxon>
        <taxon>Streblomastix</taxon>
    </lineage>
</organism>
<dbReference type="FunFam" id="1.10.287.370:FF:000001">
    <property type="entry name" value="Prefoldin subunit 3"/>
    <property type="match status" value="1"/>
</dbReference>
<protein>
    <recommendedName>
        <fullName evidence="3">Prefoldin subunit 3</fullName>
    </recommendedName>
</protein>
<gene>
    <name evidence="5" type="ORF">EZS28_002140</name>
</gene>
<keyword evidence="4" id="KW-0175">Coiled coil</keyword>
<comment type="function">
    <text evidence="3">Binds specifically to cytosolic chaperonin (c-CPN) and transfers target proteins to it. Binds to nascent polypeptide chain and promotes folding in an environment in which there are many competing pathways for nonnative proteins.</text>
</comment>
<dbReference type="OrthoDB" id="6375174at2759"/>
<keyword evidence="2 3" id="KW-0143">Chaperone</keyword>
<dbReference type="GO" id="GO:0016272">
    <property type="term" value="C:prefoldin complex"/>
    <property type="evidence" value="ECO:0007669"/>
    <property type="project" value="UniProtKB-UniRule"/>
</dbReference>
<dbReference type="GO" id="GO:0007017">
    <property type="term" value="P:microtubule-based process"/>
    <property type="evidence" value="ECO:0007669"/>
    <property type="project" value="TreeGrafter"/>
</dbReference>